<proteinExistence type="predicted"/>
<dbReference type="InterPro" id="IPR035979">
    <property type="entry name" value="RBD_domain_sf"/>
</dbReference>
<comment type="caution">
    <text evidence="1">The sequence shown here is derived from an EMBL/GenBank/DDBJ whole genome shotgun (WGS) entry which is preliminary data.</text>
</comment>
<sequence length="171" mass="19656">MALQIQVLPLPRSESDLRTIQVTDIPFYIKKDDIVVAFKRFGNIDSCRIHAHADLKVQQARIIYDSAVTITQFNDQWAVYCYSTCLRITLCHLSLEQKKSCRKHVALLTQLPANTKDIDLTPLFWQLNAKAVNVPLSFNSYKPKWWAYVTFGSQELLDAAIEKTVALQNRQ</sequence>
<dbReference type="Proteomes" id="UP000022910">
    <property type="component" value="Unassembled WGS sequence"/>
</dbReference>
<dbReference type="EMBL" id="JEMT01027018">
    <property type="protein sequence ID" value="EXX58122.1"/>
    <property type="molecule type" value="Genomic_DNA"/>
</dbReference>
<dbReference type="HOGENOM" id="CLU_1563728_0_0_1"/>
<dbReference type="SUPFAM" id="SSF54928">
    <property type="entry name" value="RNA-binding domain, RBD"/>
    <property type="match status" value="2"/>
</dbReference>
<reference evidence="1 2" key="1">
    <citation type="submission" date="2014-02" db="EMBL/GenBank/DDBJ databases">
        <title>Single nucleus genome sequencing reveals high similarity among nuclei of an endomycorrhizal fungus.</title>
        <authorList>
            <person name="Lin K."/>
            <person name="Geurts R."/>
            <person name="Zhang Z."/>
            <person name="Limpens E."/>
            <person name="Saunders D.G."/>
            <person name="Mu D."/>
            <person name="Pang E."/>
            <person name="Cao H."/>
            <person name="Cha H."/>
            <person name="Lin T."/>
            <person name="Zhou Q."/>
            <person name="Shang Y."/>
            <person name="Li Y."/>
            <person name="Ivanov S."/>
            <person name="Sharma T."/>
            <person name="Velzen R.V."/>
            <person name="Ruijter N.D."/>
            <person name="Aanen D.K."/>
            <person name="Win J."/>
            <person name="Kamoun S."/>
            <person name="Bisseling T."/>
            <person name="Huang S."/>
        </authorList>
    </citation>
    <scope>NUCLEOTIDE SEQUENCE [LARGE SCALE GENOMIC DNA]</scope>
    <source>
        <strain evidence="2">DAOM197198w</strain>
    </source>
</reference>
<dbReference type="GO" id="GO:0003676">
    <property type="term" value="F:nucleic acid binding"/>
    <property type="evidence" value="ECO:0007669"/>
    <property type="project" value="InterPro"/>
</dbReference>
<name>A0A015ILP4_RHIIW</name>
<dbReference type="STRING" id="1432141.A0A015ILP4"/>
<evidence type="ECO:0000313" key="2">
    <source>
        <dbReference type="Proteomes" id="UP000022910"/>
    </source>
</evidence>
<keyword evidence="2" id="KW-1185">Reference proteome</keyword>
<evidence type="ECO:0000313" key="1">
    <source>
        <dbReference type="EMBL" id="EXX58122.1"/>
    </source>
</evidence>
<gene>
    <name evidence="1" type="ORF">RirG_200870</name>
</gene>
<dbReference type="InterPro" id="IPR012677">
    <property type="entry name" value="Nucleotide-bd_a/b_plait_sf"/>
</dbReference>
<organism evidence="1 2">
    <name type="scientific">Rhizophagus irregularis (strain DAOM 197198w)</name>
    <name type="common">Glomus intraradices</name>
    <dbReference type="NCBI Taxonomy" id="1432141"/>
    <lineage>
        <taxon>Eukaryota</taxon>
        <taxon>Fungi</taxon>
        <taxon>Fungi incertae sedis</taxon>
        <taxon>Mucoromycota</taxon>
        <taxon>Glomeromycotina</taxon>
        <taxon>Glomeromycetes</taxon>
        <taxon>Glomerales</taxon>
        <taxon>Glomeraceae</taxon>
        <taxon>Rhizophagus</taxon>
    </lineage>
</organism>
<accession>A0A015ILP4</accession>
<protein>
    <recommendedName>
        <fullName evidence="3">RRM domain-containing protein</fullName>
    </recommendedName>
</protein>
<dbReference type="Gene3D" id="3.30.70.330">
    <property type="match status" value="1"/>
</dbReference>
<dbReference type="AlphaFoldDB" id="A0A015ILP4"/>
<dbReference type="CDD" id="cd00590">
    <property type="entry name" value="RRM_SF"/>
    <property type="match status" value="1"/>
</dbReference>
<evidence type="ECO:0008006" key="3">
    <source>
        <dbReference type="Google" id="ProtNLM"/>
    </source>
</evidence>
<dbReference type="OrthoDB" id="6159137at2759"/>